<dbReference type="InterPro" id="IPR023577">
    <property type="entry name" value="CYTH_domain"/>
</dbReference>
<sequence>MEIERKYLVKTLPEHLEDFPSRLIEQGYLSTAPVVRVRKDGEEYYLTYKSKGLMVREEYNLPLTKESYDHLLKKADGNILTKTRYRIPLSKDLTAELDVFQGVFQGLYLVEVEFSDEGAADRFTPPSWFGREVTFSGEYQNSRLSLLSPDAIPRF</sequence>
<dbReference type="CDD" id="cd07761">
    <property type="entry name" value="CYTH-like_CthTTM-like"/>
    <property type="match status" value="1"/>
</dbReference>
<dbReference type="EMBL" id="DWZA01000026">
    <property type="protein sequence ID" value="HJA70551.1"/>
    <property type="molecule type" value="Genomic_DNA"/>
</dbReference>
<dbReference type="PANTHER" id="PTHR40114">
    <property type="entry name" value="SLR0698 PROTEIN"/>
    <property type="match status" value="1"/>
</dbReference>
<dbReference type="PANTHER" id="PTHR40114:SF1">
    <property type="entry name" value="SLR0698 PROTEIN"/>
    <property type="match status" value="1"/>
</dbReference>
<proteinExistence type="predicted"/>
<organism evidence="3 4">
    <name type="scientific">Candidatus Lachnoclostridium stercoravium</name>
    <dbReference type="NCBI Taxonomy" id="2838633"/>
    <lineage>
        <taxon>Bacteria</taxon>
        <taxon>Bacillati</taxon>
        <taxon>Bacillota</taxon>
        <taxon>Clostridia</taxon>
        <taxon>Lachnospirales</taxon>
        <taxon>Lachnospiraceae</taxon>
    </lineage>
</organism>
<feature type="domain" description="CYTH" evidence="2">
    <location>
        <begin position="1"/>
        <end position="155"/>
    </location>
</feature>
<dbReference type="PROSITE" id="PS51707">
    <property type="entry name" value="CYTH"/>
    <property type="match status" value="1"/>
</dbReference>
<dbReference type="SUPFAM" id="SSF55154">
    <property type="entry name" value="CYTH-like phosphatases"/>
    <property type="match status" value="1"/>
</dbReference>
<protein>
    <submittedName>
        <fullName evidence="3">CYTH domain-containing protein</fullName>
    </submittedName>
</protein>
<dbReference type="Proteomes" id="UP000823900">
    <property type="component" value="Unassembled WGS sequence"/>
</dbReference>
<evidence type="ECO:0000259" key="2">
    <source>
        <dbReference type="PROSITE" id="PS51707"/>
    </source>
</evidence>
<evidence type="ECO:0000313" key="3">
    <source>
        <dbReference type="EMBL" id="HJA70551.1"/>
    </source>
</evidence>
<dbReference type="InterPro" id="IPR033469">
    <property type="entry name" value="CYTH-like_dom_sf"/>
</dbReference>
<dbReference type="PIRSF" id="PIRSF016487">
    <property type="entry name" value="CYTH_UCP016487"/>
    <property type="match status" value="1"/>
</dbReference>
<gene>
    <name evidence="3" type="ORF">IAA07_03090</name>
</gene>
<comment type="caution">
    <text evidence="3">The sequence shown here is derived from an EMBL/GenBank/DDBJ whole genome shotgun (WGS) entry which is preliminary data.</text>
</comment>
<evidence type="ECO:0000256" key="1">
    <source>
        <dbReference type="PIRSR" id="PIRSR016487-1"/>
    </source>
</evidence>
<name>A0A9D2HFS3_9FIRM</name>
<dbReference type="Gene3D" id="2.40.320.10">
    <property type="entry name" value="Hypothetical Protein Pfu-838710-001"/>
    <property type="match status" value="1"/>
</dbReference>
<reference evidence="3" key="2">
    <citation type="submission" date="2021-04" db="EMBL/GenBank/DDBJ databases">
        <authorList>
            <person name="Gilroy R."/>
        </authorList>
    </citation>
    <scope>NUCLEOTIDE SEQUENCE</scope>
    <source>
        <strain evidence="3">CHK178-16964</strain>
    </source>
</reference>
<dbReference type="AlphaFoldDB" id="A0A9D2HFS3"/>
<accession>A0A9D2HFS3</accession>
<dbReference type="InterPro" id="IPR012042">
    <property type="entry name" value="NeuTTM/CthTTM-like"/>
</dbReference>
<feature type="active site" description="Proton acceptor" evidence="1">
    <location>
        <position position="28"/>
    </location>
</feature>
<dbReference type="SMART" id="SM01118">
    <property type="entry name" value="CYTH"/>
    <property type="match status" value="1"/>
</dbReference>
<evidence type="ECO:0000313" key="4">
    <source>
        <dbReference type="Proteomes" id="UP000823900"/>
    </source>
</evidence>
<reference evidence="3" key="1">
    <citation type="journal article" date="2021" name="PeerJ">
        <title>Extensive microbial diversity within the chicken gut microbiome revealed by metagenomics and culture.</title>
        <authorList>
            <person name="Gilroy R."/>
            <person name="Ravi A."/>
            <person name="Getino M."/>
            <person name="Pursley I."/>
            <person name="Horton D.L."/>
            <person name="Alikhan N.F."/>
            <person name="Baker D."/>
            <person name="Gharbi K."/>
            <person name="Hall N."/>
            <person name="Watson M."/>
            <person name="Adriaenssens E.M."/>
            <person name="Foster-Nyarko E."/>
            <person name="Jarju S."/>
            <person name="Secka A."/>
            <person name="Antonio M."/>
            <person name="Oren A."/>
            <person name="Chaudhuri R.R."/>
            <person name="La Ragione R."/>
            <person name="Hildebrand F."/>
            <person name="Pallen M.J."/>
        </authorList>
    </citation>
    <scope>NUCLEOTIDE SEQUENCE</scope>
    <source>
        <strain evidence="3">CHK178-16964</strain>
    </source>
</reference>
<dbReference type="Pfam" id="PF01928">
    <property type="entry name" value="CYTH"/>
    <property type="match status" value="1"/>
</dbReference>